<feature type="domain" description="DUF6593" evidence="1">
    <location>
        <begin position="9"/>
        <end position="159"/>
    </location>
</feature>
<dbReference type="InterPro" id="IPR046528">
    <property type="entry name" value="DUF6593"/>
</dbReference>
<dbReference type="Pfam" id="PF20236">
    <property type="entry name" value="DUF6593"/>
    <property type="match status" value="1"/>
</dbReference>
<gene>
    <name evidence="2" type="ORF">L227DRAFT_562668</name>
</gene>
<accession>A0A5C2SCZ0</accession>
<protein>
    <recommendedName>
        <fullName evidence="1">DUF6593 domain-containing protein</fullName>
    </recommendedName>
</protein>
<dbReference type="OrthoDB" id="3360976at2759"/>
<sequence>MRVVFLSRDLSNSAVVDASGGTLFQITTPGFRKRRTTMSDQRGNAIGIYQRRFWQSDKVVFRGQTRRLSEWMPRQRWLSSRRLVAPDGRSYTWKKKFWRNSFQLIDRHTKRVVAKARRKRVNTCGLAVSKRRMVIDVFPDAVHMVDAIVFSFVLWARLRDQDAARASSMQALAPS</sequence>
<organism evidence="2 3">
    <name type="scientific">Lentinus tigrinus ALCF2SS1-6</name>
    <dbReference type="NCBI Taxonomy" id="1328759"/>
    <lineage>
        <taxon>Eukaryota</taxon>
        <taxon>Fungi</taxon>
        <taxon>Dikarya</taxon>
        <taxon>Basidiomycota</taxon>
        <taxon>Agaricomycotina</taxon>
        <taxon>Agaricomycetes</taxon>
        <taxon>Polyporales</taxon>
        <taxon>Polyporaceae</taxon>
        <taxon>Lentinus</taxon>
    </lineage>
</organism>
<keyword evidence="3" id="KW-1185">Reference proteome</keyword>
<dbReference type="AlphaFoldDB" id="A0A5C2SCZ0"/>
<name>A0A5C2SCZ0_9APHY</name>
<dbReference type="Proteomes" id="UP000313359">
    <property type="component" value="Unassembled WGS sequence"/>
</dbReference>
<evidence type="ECO:0000313" key="2">
    <source>
        <dbReference type="EMBL" id="RPD61652.1"/>
    </source>
</evidence>
<evidence type="ECO:0000313" key="3">
    <source>
        <dbReference type="Proteomes" id="UP000313359"/>
    </source>
</evidence>
<dbReference type="InterPro" id="IPR025659">
    <property type="entry name" value="Tubby-like_C"/>
</dbReference>
<evidence type="ECO:0000259" key="1">
    <source>
        <dbReference type="Pfam" id="PF20236"/>
    </source>
</evidence>
<dbReference type="Gene3D" id="2.40.160.200">
    <property type="entry name" value="LURP1-related"/>
    <property type="match status" value="1"/>
</dbReference>
<dbReference type="EMBL" id="ML122261">
    <property type="protein sequence ID" value="RPD61652.1"/>
    <property type="molecule type" value="Genomic_DNA"/>
</dbReference>
<reference evidence="2" key="1">
    <citation type="journal article" date="2018" name="Genome Biol. Evol.">
        <title>Genomics and development of Lentinus tigrinus, a white-rot wood-decaying mushroom with dimorphic fruiting bodies.</title>
        <authorList>
            <person name="Wu B."/>
            <person name="Xu Z."/>
            <person name="Knudson A."/>
            <person name="Carlson A."/>
            <person name="Chen N."/>
            <person name="Kovaka S."/>
            <person name="LaButti K."/>
            <person name="Lipzen A."/>
            <person name="Pennachio C."/>
            <person name="Riley R."/>
            <person name="Schakwitz W."/>
            <person name="Umezawa K."/>
            <person name="Ohm R.A."/>
            <person name="Grigoriev I.V."/>
            <person name="Nagy L.G."/>
            <person name="Gibbons J."/>
            <person name="Hibbett D."/>
        </authorList>
    </citation>
    <scope>NUCLEOTIDE SEQUENCE [LARGE SCALE GENOMIC DNA]</scope>
    <source>
        <strain evidence="2">ALCF2SS1-6</strain>
    </source>
</reference>
<proteinExistence type="predicted"/>
<dbReference type="SUPFAM" id="SSF54518">
    <property type="entry name" value="Tubby C-terminal domain-like"/>
    <property type="match status" value="1"/>
</dbReference>
<dbReference type="InterPro" id="IPR038595">
    <property type="entry name" value="LOR_sf"/>
</dbReference>